<keyword evidence="3" id="KW-1185">Reference proteome</keyword>
<organism evidence="2 3">
    <name type="scientific">Brachionus plicatilis</name>
    <name type="common">Marine rotifer</name>
    <name type="synonym">Brachionus muelleri</name>
    <dbReference type="NCBI Taxonomy" id="10195"/>
    <lineage>
        <taxon>Eukaryota</taxon>
        <taxon>Metazoa</taxon>
        <taxon>Spiralia</taxon>
        <taxon>Gnathifera</taxon>
        <taxon>Rotifera</taxon>
        <taxon>Eurotatoria</taxon>
        <taxon>Monogononta</taxon>
        <taxon>Pseudotrocha</taxon>
        <taxon>Ploima</taxon>
        <taxon>Brachionidae</taxon>
        <taxon>Brachionus</taxon>
    </lineage>
</organism>
<reference evidence="2 3" key="1">
    <citation type="journal article" date="2018" name="Sci. Rep.">
        <title>Genomic signatures of local adaptation to the degree of environmental predictability in rotifers.</title>
        <authorList>
            <person name="Franch-Gras L."/>
            <person name="Hahn C."/>
            <person name="Garcia-Roger E.M."/>
            <person name="Carmona M.J."/>
            <person name="Serra M."/>
            <person name="Gomez A."/>
        </authorList>
    </citation>
    <scope>NUCLEOTIDE SEQUENCE [LARGE SCALE GENOMIC DNA]</scope>
    <source>
        <strain evidence="2">HYR1</strain>
    </source>
</reference>
<gene>
    <name evidence="2" type="ORF">BpHYR1_027008</name>
</gene>
<evidence type="ECO:0008006" key="4">
    <source>
        <dbReference type="Google" id="ProtNLM"/>
    </source>
</evidence>
<accession>A0A3M7SP88</accession>
<feature type="signal peptide" evidence="1">
    <location>
        <begin position="1"/>
        <end position="26"/>
    </location>
</feature>
<proteinExistence type="predicted"/>
<keyword evidence="1" id="KW-0732">Signal</keyword>
<dbReference type="Proteomes" id="UP000276133">
    <property type="component" value="Unassembled WGS sequence"/>
</dbReference>
<feature type="chain" id="PRO_5018137432" description="Secreted protein" evidence="1">
    <location>
        <begin position="27"/>
        <end position="72"/>
    </location>
</feature>
<dbReference type="AlphaFoldDB" id="A0A3M7SP88"/>
<name>A0A3M7SP88_BRAPC</name>
<dbReference type="EMBL" id="REGN01001010">
    <property type="protein sequence ID" value="RNA37664.1"/>
    <property type="molecule type" value="Genomic_DNA"/>
</dbReference>
<evidence type="ECO:0000313" key="2">
    <source>
        <dbReference type="EMBL" id="RNA37664.1"/>
    </source>
</evidence>
<comment type="caution">
    <text evidence="2">The sequence shown here is derived from an EMBL/GenBank/DDBJ whole genome shotgun (WGS) entry which is preliminary data.</text>
</comment>
<sequence>MKYHAGRLMLMLLMLLMLLLLRLRLRLNGLLEPVENNFIVLMLTSVCMRSPCGKLYRPEWDWLSARSKHLVI</sequence>
<evidence type="ECO:0000256" key="1">
    <source>
        <dbReference type="SAM" id="SignalP"/>
    </source>
</evidence>
<protein>
    <recommendedName>
        <fullName evidence="4">Secreted protein</fullName>
    </recommendedName>
</protein>
<evidence type="ECO:0000313" key="3">
    <source>
        <dbReference type="Proteomes" id="UP000276133"/>
    </source>
</evidence>